<evidence type="ECO:0000313" key="4">
    <source>
        <dbReference type="Proteomes" id="UP001165083"/>
    </source>
</evidence>
<evidence type="ECO:0000313" key="3">
    <source>
        <dbReference type="EMBL" id="GMF35320.1"/>
    </source>
</evidence>
<protein>
    <submittedName>
        <fullName evidence="3">Unnamed protein product</fullName>
    </submittedName>
</protein>
<keyword evidence="4" id="KW-1185">Reference proteome</keyword>
<feature type="compositionally biased region" description="Polar residues" evidence="1">
    <location>
        <begin position="70"/>
        <end position="79"/>
    </location>
</feature>
<organism evidence="3 4">
    <name type="scientific">Phytophthora lilii</name>
    <dbReference type="NCBI Taxonomy" id="2077276"/>
    <lineage>
        <taxon>Eukaryota</taxon>
        <taxon>Sar</taxon>
        <taxon>Stramenopiles</taxon>
        <taxon>Oomycota</taxon>
        <taxon>Peronosporomycetes</taxon>
        <taxon>Peronosporales</taxon>
        <taxon>Peronosporaceae</taxon>
        <taxon>Phytophthora</taxon>
    </lineage>
</organism>
<feature type="chain" id="PRO_5040869821" evidence="2">
    <location>
        <begin position="21"/>
        <end position="79"/>
    </location>
</feature>
<sequence length="79" mass="8174">MMAPSSTAIILLQMAGLATAKEIASKAEYTIVVIGGERTLRNRRHQRPGVFANDRGRGGGDHSGVGRSASLASLTGSPP</sequence>
<feature type="region of interest" description="Disordered" evidence="1">
    <location>
        <begin position="44"/>
        <end position="79"/>
    </location>
</feature>
<feature type="signal peptide" evidence="2">
    <location>
        <begin position="1"/>
        <end position="20"/>
    </location>
</feature>
<comment type="caution">
    <text evidence="3">The sequence shown here is derived from an EMBL/GenBank/DDBJ whole genome shotgun (WGS) entry which is preliminary data.</text>
</comment>
<evidence type="ECO:0000256" key="2">
    <source>
        <dbReference type="SAM" id="SignalP"/>
    </source>
</evidence>
<proteinExistence type="predicted"/>
<dbReference type="AlphaFoldDB" id="A0A9W6XB82"/>
<dbReference type="EMBL" id="BSXW01001271">
    <property type="protein sequence ID" value="GMF35320.1"/>
    <property type="molecule type" value="Genomic_DNA"/>
</dbReference>
<reference evidence="3" key="1">
    <citation type="submission" date="2023-04" db="EMBL/GenBank/DDBJ databases">
        <title>Phytophthora lilii NBRC 32176.</title>
        <authorList>
            <person name="Ichikawa N."/>
            <person name="Sato H."/>
            <person name="Tonouchi N."/>
        </authorList>
    </citation>
    <scope>NUCLEOTIDE SEQUENCE</scope>
    <source>
        <strain evidence="3">NBRC 32176</strain>
    </source>
</reference>
<name>A0A9W6XB82_9STRA</name>
<gene>
    <name evidence="3" type="ORF">Plil01_001501400</name>
</gene>
<evidence type="ECO:0000256" key="1">
    <source>
        <dbReference type="SAM" id="MobiDB-lite"/>
    </source>
</evidence>
<accession>A0A9W6XB82</accession>
<dbReference type="Proteomes" id="UP001165083">
    <property type="component" value="Unassembled WGS sequence"/>
</dbReference>
<keyword evidence="2" id="KW-0732">Signal</keyword>